<dbReference type="OrthoDB" id="5339822at2759"/>
<dbReference type="CAZy" id="GH132">
    <property type="family name" value="Glycoside Hydrolase Family 132"/>
</dbReference>
<dbReference type="JaponicusDB" id="SJAG_02649">
    <property type="gene designation" value="psu2"/>
</dbReference>
<evidence type="ECO:0000313" key="3">
    <source>
        <dbReference type="JaponicusDB" id="SJAG_02649"/>
    </source>
</evidence>
<dbReference type="Proteomes" id="UP000001744">
    <property type="component" value="Unassembled WGS sequence"/>
</dbReference>
<name>B6K0T5_SCHJY</name>
<evidence type="ECO:0000313" key="4">
    <source>
        <dbReference type="Proteomes" id="UP000001744"/>
    </source>
</evidence>
<dbReference type="RefSeq" id="XP_002173849.2">
    <property type="nucleotide sequence ID" value="XM_002173813.2"/>
</dbReference>
<dbReference type="VEuPathDB" id="FungiDB:SJAG_02649"/>
<dbReference type="STRING" id="402676.B6K0T5"/>
<sequence length="399" mass="43297">MQNCKLDVAIATKNKINNELLEVGREGFRYIRSGIHSTKPYPSFFGDHQFILFQVFHSLVSTCRSFKMLSNILFSLFAIAPLCASAMPMGNHARSSKHGHVHVAETAKKSAYNVTAAIDEAIAALGDTSSKIRVARDGGFENGVYDCSDFPEDQDGVVRLDYLGFGGWTGVQKNDGAYGTAETCQDNTYCSYACKPGMSKTQWPSDQPSNGVSVGGLLCKDGKLYLTQNGTSSLCKSDDDSAYVKNTLGEGVAICRTDYPGTENMVVPTFIDGGSQQPLSVVDSSSYYTWKGGETSAQYYVNKKGKTAEEACVWGNEGDDYGNWAPMNFGSGLKDGKTWISMFINPLATSTLDYNIRVKSDGGELSSECYYEDGEFHNADSSDGCTVAVTGGSAYFEFY</sequence>
<dbReference type="GO" id="GO:0009277">
    <property type="term" value="C:fungal-type cell wall"/>
    <property type="evidence" value="ECO:0000318"/>
    <property type="project" value="GO_Central"/>
</dbReference>
<dbReference type="HOGENOM" id="CLU_033459_0_0_1"/>
<dbReference type="InterPro" id="IPR005556">
    <property type="entry name" value="SUN"/>
</dbReference>
<gene>
    <name evidence="3" type="primary">psu2</name>
    <name evidence="2" type="ORF">SJAG_02649</name>
</gene>
<dbReference type="PANTHER" id="PTHR31316:SF1">
    <property type="entry name" value="SECRETED BETA-GLUCOSIDASE C2G2.17C-RELATED"/>
    <property type="match status" value="1"/>
</dbReference>
<dbReference type="InterPro" id="IPR051526">
    <property type="entry name" value="Beta-Glucosidase_SUN"/>
</dbReference>
<proteinExistence type="inferred from homology"/>
<comment type="similarity">
    <text evidence="1">Belongs to the SUN family.</text>
</comment>
<dbReference type="GO" id="GO:0031505">
    <property type="term" value="P:fungal-type cell wall organization"/>
    <property type="evidence" value="ECO:0000318"/>
    <property type="project" value="GO_Central"/>
</dbReference>
<dbReference type="PANTHER" id="PTHR31316">
    <property type="entry name" value="BETA-GLUCOSIDASE-LIKE PROTEIN NCA3, MITOCHONDRIAL-RELATED"/>
    <property type="match status" value="1"/>
</dbReference>
<dbReference type="GeneID" id="7047753"/>
<dbReference type="EMBL" id="KE651166">
    <property type="protein sequence ID" value="EEB07556.2"/>
    <property type="molecule type" value="Genomic_DNA"/>
</dbReference>
<accession>B6K0T5</accession>
<evidence type="ECO:0000256" key="1">
    <source>
        <dbReference type="ARBA" id="ARBA00010579"/>
    </source>
</evidence>
<keyword evidence="4" id="KW-1185">Reference proteome</keyword>
<evidence type="ECO:0000313" key="2">
    <source>
        <dbReference type="EMBL" id="EEB07556.2"/>
    </source>
</evidence>
<organism evidence="2 4">
    <name type="scientific">Schizosaccharomyces japonicus (strain yFS275 / FY16936)</name>
    <name type="common">Fission yeast</name>
    <dbReference type="NCBI Taxonomy" id="402676"/>
    <lineage>
        <taxon>Eukaryota</taxon>
        <taxon>Fungi</taxon>
        <taxon>Dikarya</taxon>
        <taxon>Ascomycota</taxon>
        <taxon>Taphrinomycotina</taxon>
        <taxon>Schizosaccharomycetes</taxon>
        <taxon>Schizosaccharomycetales</taxon>
        <taxon>Schizosaccharomycetaceae</taxon>
        <taxon>Schizosaccharomyces</taxon>
    </lineage>
</organism>
<dbReference type="AlphaFoldDB" id="B6K0T5"/>
<reference evidence="2 4" key="1">
    <citation type="journal article" date="2011" name="Science">
        <title>Comparative functional genomics of the fission yeasts.</title>
        <authorList>
            <person name="Rhind N."/>
            <person name="Chen Z."/>
            <person name="Yassour M."/>
            <person name="Thompson D.A."/>
            <person name="Haas B.J."/>
            <person name="Habib N."/>
            <person name="Wapinski I."/>
            <person name="Roy S."/>
            <person name="Lin M.F."/>
            <person name="Heiman D.I."/>
            <person name="Young S.K."/>
            <person name="Furuya K."/>
            <person name="Guo Y."/>
            <person name="Pidoux A."/>
            <person name="Chen H.M."/>
            <person name="Robbertse B."/>
            <person name="Goldberg J.M."/>
            <person name="Aoki K."/>
            <person name="Bayne E.H."/>
            <person name="Berlin A.M."/>
            <person name="Desjardins C.A."/>
            <person name="Dobbs E."/>
            <person name="Dukaj L."/>
            <person name="Fan L."/>
            <person name="FitzGerald M.G."/>
            <person name="French C."/>
            <person name="Gujja S."/>
            <person name="Hansen K."/>
            <person name="Keifenheim D."/>
            <person name="Levin J.Z."/>
            <person name="Mosher R.A."/>
            <person name="Mueller C.A."/>
            <person name="Pfiffner J."/>
            <person name="Priest M."/>
            <person name="Russ C."/>
            <person name="Smialowska A."/>
            <person name="Swoboda P."/>
            <person name="Sykes S.M."/>
            <person name="Vaughn M."/>
            <person name="Vengrova S."/>
            <person name="Yoder R."/>
            <person name="Zeng Q."/>
            <person name="Allshire R."/>
            <person name="Baulcombe D."/>
            <person name="Birren B.W."/>
            <person name="Brown W."/>
            <person name="Ekwall K."/>
            <person name="Kellis M."/>
            <person name="Leatherwood J."/>
            <person name="Levin H."/>
            <person name="Margalit H."/>
            <person name="Martienssen R."/>
            <person name="Nieduszynski C.A."/>
            <person name="Spatafora J.W."/>
            <person name="Friedman N."/>
            <person name="Dalgaard J.Z."/>
            <person name="Baumann P."/>
            <person name="Niki H."/>
            <person name="Regev A."/>
            <person name="Nusbaum C."/>
        </authorList>
    </citation>
    <scope>NUCLEOTIDE SEQUENCE [LARGE SCALE GENOMIC DNA]</scope>
    <source>
        <strain evidence="4">yFS275 / FY16936</strain>
    </source>
</reference>
<dbReference type="Pfam" id="PF03856">
    <property type="entry name" value="SUN"/>
    <property type="match status" value="1"/>
</dbReference>
<dbReference type="OMA" id="CIWGTEG"/>
<dbReference type="eggNOG" id="ENOG502QPVV">
    <property type="taxonomic scope" value="Eukaryota"/>
</dbReference>
<dbReference type="GO" id="GO:0009986">
    <property type="term" value="C:cell surface"/>
    <property type="evidence" value="ECO:0000318"/>
    <property type="project" value="GO_Central"/>
</dbReference>
<protein>
    <submittedName>
        <fullName evidence="2">Beta-glucosidase Psu2</fullName>
    </submittedName>
</protein>